<dbReference type="EMBL" id="REGN01000121">
    <property type="protein sequence ID" value="RNA44315.1"/>
    <property type="molecule type" value="Genomic_DNA"/>
</dbReference>
<sequence length="151" mass="17138">MSSCILSICQKIEWTIRTNRLIFGPKYASVIRIFDSNGNQVLKVNTLKNQAVTIGENELSFVTYFDWKEKESYHVEFDRGAVTASEHCQNLNLCVTKISDVTPPVIKFLNSSSISPAKLIFEWMFDKPVTTSVEKIPQNGVLLLHILELLT</sequence>
<accession>A0A3M7T8M7</accession>
<dbReference type="AlphaFoldDB" id="A0A3M7T8M7"/>
<proteinExistence type="predicted"/>
<evidence type="ECO:0000313" key="2">
    <source>
        <dbReference type="Proteomes" id="UP000276133"/>
    </source>
</evidence>
<keyword evidence="2" id="KW-1185">Reference proteome</keyword>
<gene>
    <name evidence="1" type="ORF">BpHYR1_009567</name>
</gene>
<reference evidence="1 2" key="1">
    <citation type="journal article" date="2018" name="Sci. Rep.">
        <title>Genomic signatures of local adaptation to the degree of environmental predictability in rotifers.</title>
        <authorList>
            <person name="Franch-Gras L."/>
            <person name="Hahn C."/>
            <person name="Garcia-Roger E.M."/>
            <person name="Carmona M.J."/>
            <person name="Serra M."/>
            <person name="Gomez A."/>
        </authorList>
    </citation>
    <scope>NUCLEOTIDE SEQUENCE [LARGE SCALE GENOMIC DNA]</scope>
    <source>
        <strain evidence="1">HYR1</strain>
    </source>
</reference>
<comment type="caution">
    <text evidence="1">The sequence shown here is derived from an EMBL/GenBank/DDBJ whole genome shotgun (WGS) entry which is preliminary data.</text>
</comment>
<dbReference type="Proteomes" id="UP000276133">
    <property type="component" value="Unassembled WGS sequence"/>
</dbReference>
<evidence type="ECO:0000313" key="1">
    <source>
        <dbReference type="EMBL" id="RNA44315.1"/>
    </source>
</evidence>
<organism evidence="1 2">
    <name type="scientific">Brachionus plicatilis</name>
    <name type="common">Marine rotifer</name>
    <name type="synonym">Brachionus muelleri</name>
    <dbReference type="NCBI Taxonomy" id="10195"/>
    <lineage>
        <taxon>Eukaryota</taxon>
        <taxon>Metazoa</taxon>
        <taxon>Spiralia</taxon>
        <taxon>Gnathifera</taxon>
        <taxon>Rotifera</taxon>
        <taxon>Eurotatoria</taxon>
        <taxon>Monogononta</taxon>
        <taxon>Pseudotrocha</taxon>
        <taxon>Ploima</taxon>
        <taxon>Brachionidae</taxon>
        <taxon>Brachionus</taxon>
    </lineage>
</organism>
<protein>
    <submittedName>
        <fullName evidence="1">Uncharacterized protein</fullName>
    </submittedName>
</protein>
<name>A0A3M7T8M7_BRAPC</name>